<proteinExistence type="predicted"/>
<organism evidence="1">
    <name type="scientific">hydrothermal vent metagenome</name>
    <dbReference type="NCBI Taxonomy" id="652676"/>
    <lineage>
        <taxon>unclassified sequences</taxon>
        <taxon>metagenomes</taxon>
        <taxon>ecological metagenomes</taxon>
    </lineage>
</organism>
<evidence type="ECO:0000313" key="1">
    <source>
        <dbReference type="EMBL" id="VAW86746.1"/>
    </source>
</evidence>
<sequence>MCAMRIADQIRSGAEEAKRGKAEMPETSAPVAAQSCAAPLNIAANRPDSSAEGWSRKCKLKANMATYRLHGRGPEDWHNEIVDTTSWFADGTDTPEPVVRLVDVDSKLRGIIHMRRRDSNTEVCLSLITPKGKWQTGIWFEISRNDEVNVSWCTDWSGRELTTISLEIQAITH</sequence>
<gene>
    <name evidence="1" type="ORF">MNBD_GAMMA18-410</name>
</gene>
<dbReference type="AlphaFoldDB" id="A0A3B1A1L4"/>
<reference evidence="1" key="1">
    <citation type="submission" date="2018-06" db="EMBL/GenBank/DDBJ databases">
        <authorList>
            <person name="Zhirakovskaya E."/>
        </authorList>
    </citation>
    <scope>NUCLEOTIDE SEQUENCE</scope>
</reference>
<dbReference type="EMBL" id="UOFP01000154">
    <property type="protein sequence ID" value="VAW86746.1"/>
    <property type="molecule type" value="Genomic_DNA"/>
</dbReference>
<protein>
    <submittedName>
        <fullName evidence="1">Uncharacterized protein</fullName>
    </submittedName>
</protein>
<accession>A0A3B1A1L4</accession>
<name>A0A3B1A1L4_9ZZZZ</name>